<dbReference type="FunFam" id="3.40.50.620:FF:000007">
    <property type="entry name" value="Glutamate--tRNA ligase"/>
    <property type="match status" value="1"/>
</dbReference>
<gene>
    <name evidence="10" type="primary">gltX</name>
    <name evidence="13" type="ORF">DFP90_10167</name>
</gene>
<keyword evidence="7 10" id="KW-0067">ATP-binding</keyword>
<dbReference type="Gene3D" id="1.10.10.350">
    <property type="match status" value="1"/>
</dbReference>
<keyword evidence="8 10" id="KW-0648">Protein biosynthesis</keyword>
<comment type="subcellular location">
    <subcellularLocation>
        <location evidence="1 10">Cytoplasm</location>
    </subcellularLocation>
</comment>
<dbReference type="GO" id="GO:0008270">
    <property type="term" value="F:zinc ion binding"/>
    <property type="evidence" value="ECO:0007669"/>
    <property type="project" value="InterPro"/>
</dbReference>
<dbReference type="GO" id="GO:0004818">
    <property type="term" value="F:glutamate-tRNA ligase activity"/>
    <property type="evidence" value="ECO:0007669"/>
    <property type="project" value="UniProtKB-UniRule"/>
</dbReference>
<dbReference type="InterPro" id="IPR008925">
    <property type="entry name" value="aa_tRNA-synth_I_cd-bd_sf"/>
</dbReference>
<evidence type="ECO:0000259" key="11">
    <source>
        <dbReference type="Pfam" id="PF00749"/>
    </source>
</evidence>
<evidence type="ECO:0000256" key="9">
    <source>
        <dbReference type="ARBA" id="ARBA00023146"/>
    </source>
</evidence>
<dbReference type="SUPFAM" id="SSF52374">
    <property type="entry name" value="Nucleotidylyl transferase"/>
    <property type="match status" value="1"/>
</dbReference>
<dbReference type="InterPro" id="IPR000924">
    <property type="entry name" value="Glu/Gln-tRNA-synth"/>
</dbReference>
<feature type="domain" description="Aminoacyl-tRNA synthetase class I anticodon-binding" evidence="12">
    <location>
        <begin position="321"/>
        <end position="461"/>
    </location>
</feature>
<keyword evidence="4 10" id="KW-0963">Cytoplasm</keyword>
<sequence length="465" mass="52054">MTVVTRFAPSPTGFLHIGGARTALFNWLYARHYGGQYRLRIEDTDRKRSTPEAIEAIKDGLTWLGLEADGEIVYQSEGADRHAAVARKLVEEGKAYHCYCSPEELEEMRNSAKAEGRPMRYDGTWRDRDASEAPDGIDPVVRIKMPQTGETTIEDQVQGTVTIQNEQLDDFILLRADGTPTYMLSVVVDDHDMGITHVIRGDDHLTNAFRQFQLYAACGWDVPTFAHIPLIHGSDGAKLSKRHGALGVEAYRDEMGYLPEAINNYLLRLGWSHGDEEIIPQEKAIEWFDLDSCGRSPSRFDFAKLESLNFHYMQEAENARLVDLILPRMNGTADETGRARLLAGMDGLKQRAKTLIELAESSEFYLTPPTFPLEIPKAAKLLKEDSPALLRALADSLENHEDWTEESLENAMRAFGEARELGFGKVAQPVRAALTGSNMSPGLFEVMVVLGREETVKRLRAVPET</sequence>
<name>A0A3D9HV46_9PROT</name>
<comment type="similarity">
    <text evidence="2 10">Belongs to the class-I aminoacyl-tRNA synthetase family. Glutamate--tRNA ligase type 1 subfamily.</text>
</comment>
<dbReference type="CDD" id="cd00808">
    <property type="entry name" value="GluRS_core"/>
    <property type="match status" value="1"/>
</dbReference>
<reference evidence="13 14" key="1">
    <citation type="submission" date="2018-07" db="EMBL/GenBank/DDBJ databases">
        <title>Genomic Encyclopedia of Type Strains, Phase III (KMG-III): the genomes of soil and plant-associated and newly described type strains.</title>
        <authorList>
            <person name="Whitman W."/>
        </authorList>
    </citation>
    <scope>NUCLEOTIDE SEQUENCE [LARGE SCALE GENOMIC DNA]</scope>
    <source>
        <strain evidence="13 14">CECT 8488</strain>
    </source>
</reference>
<dbReference type="InterPro" id="IPR020751">
    <property type="entry name" value="aa-tRNA-synth_I_codon-bd_sub2"/>
</dbReference>
<dbReference type="PANTHER" id="PTHR43311">
    <property type="entry name" value="GLUTAMATE--TRNA LIGASE"/>
    <property type="match status" value="1"/>
</dbReference>
<dbReference type="EMBL" id="QRDW01000001">
    <property type="protein sequence ID" value="RED53285.1"/>
    <property type="molecule type" value="Genomic_DNA"/>
</dbReference>
<evidence type="ECO:0000313" key="14">
    <source>
        <dbReference type="Proteomes" id="UP000256845"/>
    </source>
</evidence>
<comment type="catalytic activity">
    <reaction evidence="10">
        <text>tRNA(Glu) + L-glutamate + ATP = L-glutamyl-tRNA(Glu) + AMP + diphosphate</text>
        <dbReference type="Rhea" id="RHEA:23540"/>
        <dbReference type="Rhea" id="RHEA-COMP:9663"/>
        <dbReference type="Rhea" id="RHEA-COMP:9680"/>
        <dbReference type="ChEBI" id="CHEBI:29985"/>
        <dbReference type="ChEBI" id="CHEBI:30616"/>
        <dbReference type="ChEBI" id="CHEBI:33019"/>
        <dbReference type="ChEBI" id="CHEBI:78442"/>
        <dbReference type="ChEBI" id="CHEBI:78520"/>
        <dbReference type="ChEBI" id="CHEBI:456215"/>
        <dbReference type="EC" id="6.1.1.17"/>
    </reaction>
</comment>
<feature type="domain" description="Glutamyl/glutaminyl-tRNA synthetase class Ib catalytic" evidence="11">
    <location>
        <begin position="3"/>
        <end position="306"/>
    </location>
</feature>
<dbReference type="InterPro" id="IPR001412">
    <property type="entry name" value="aa-tRNA-synth_I_CS"/>
</dbReference>
<evidence type="ECO:0000313" key="13">
    <source>
        <dbReference type="EMBL" id="RED53285.1"/>
    </source>
</evidence>
<dbReference type="HAMAP" id="MF_00022">
    <property type="entry name" value="Glu_tRNA_synth_type1"/>
    <property type="match status" value="1"/>
</dbReference>
<dbReference type="AlphaFoldDB" id="A0A3D9HV46"/>
<dbReference type="OrthoDB" id="9807503at2"/>
<dbReference type="InterPro" id="IPR033910">
    <property type="entry name" value="GluRS_core"/>
</dbReference>
<feature type="short sequence motif" description="'KMSKS' region" evidence="10">
    <location>
        <begin position="238"/>
        <end position="242"/>
    </location>
</feature>
<dbReference type="InterPro" id="IPR014729">
    <property type="entry name" value="Rossmann-like_a/b/a_fold"/>
</dbReference>
<keyword evidence="9 10" id="KW-0030">Aminoacyl-tRNA synthetase</keyword>
<feature type="binding site" evidence="10">
    <location>
        <position position="241"/>
    </location>
    <ligand>
        <name>ATP</name>
        <dbReference type="ChEBI" id="CHEBI:30616"/>
    </ligand>
</feature>
<comment type="function">
    <text evidence="10">Catalyzes the attachment of glutamate to tRNA(Glu) in a two-step reaction: glutamate is first activated by ATP to form Glu-AMP and then transferred to the acceptor end of tRNA(Glu).</text>
</comment>
<dbReference type="InterPro" id="IPR020058">
    <property type="entry name" value="Glu/Gln-tRNA-synth_Ib_cat-dom"/>
</dbReference>
<dbReference type="EC" id="6.1.1.17" evidence="10"/>
<evidence type="ECO:0000256" key="1">
    <source>
        <dbReference type="ARBA" id="ARBA00004496"/>
    </source>
</evidence>
<evidence type="ECO:0000256" key="2">
    <source>
        <dbReference type="ARBA" id="ARBA00007894"/>
    </source>
</evidence>
<dbReference type="Gene3D" id="3.40.50.620">
    <property type="entry name" value="HUPs"/>
    <property type="match status" value="1"/>
</dbReference>
<keyword evidence="6 10" id="KW-0547">Nucleotide-binding</keyword>
<dbReference type="GO" id="GO:0000049">
    <property type="term" value="F:tRNA binding"/>
    <property type="evidence" value="ECO:0007669"/>
    <property type="project" value="InterPro"/>
</dbReference>
<dbReference type="Pfam" id="PF19269">
    <property type="entry name" value="Anticodon_2"/>
    <property type="match status" value="1"/>
</dbReference>
<evidence type="ECO:0000259" key="12">
    <source>
        <dbReference type="Pfam" id="PF19269"/>
    </source>
</evidence>
<keyword evidence="5 10" id="KW-0436">Ligase</keyword>
<protein>
    <recommendedName>
        <fullName evidence="10">Glutamate--tRNA ligase</fullName>
        <ecNumber evidence="10">6.1.1.17</ecNumber>
    </recommendedName>
    <alternativeName>
        <fullName evidence="10">Glutamyl-tRNA synthetase</fullName>
        <shortName evidence="10">GluRS</shortName>
    </alternativeName>
</protein>
<feature type="short sequence motif" description="'HIGH' region" evidence="10">
    <location>
        <begin position="9"/>
        <end position="19"/>
    </location>
</feature>
<comment type="caution">
    <text evidence="13">The sequence shown here is derived from an EMBL/GenBank/DDBJ whole genome shotgun (WGS) entry which is preliminary data.</text>
</comment>
<dbReference type="NCBIfam" id="TIGR00464">
    <property type="entry name" value="gltX_bact"/>
    <property type="match status" value="1"/>
</dbReference>
<dbReference type="PANTHER" id="PTHR43311:SF2">
    <property type="entry name" value="GLUTAMATE--TRNA LIGASE, MITOCHONDRIAL-RELATED"/>
    <property type="match status" value="1"/>
</dbReference>
<dbReference type="GO" id="GO:0006424">
    <property type="term" value="P:glutamyl-tRNA aminoacylation"/>
    <property type="evidence" value="ECO:0007669"/>
    <property type="project" value="UniProtKB-UniRule"/>
</dbReference>
<organism evidence="13 14">
    <name type="scientific">Aestuariispira insulae</name>
    <dbReference type="NCBI Taxonomy" id="1461337"/>
    <lineage>
        <taxon>Bacteria</taxon>
        <taxon>Pseudomonadati</taxon>
        <taxon>Pseudomonadota</taxon>
        <taxon>Alphaproteobacteria</taxon>
        <taxon>Rhodospirillales</taxon>
        <taxon>Kiloniellaceae</taxon>
        <taxon>Aestuariispira</taxon>
    </lineage>
</organism>
<dbReference type="InterPro" id="IPR004527">
    <property type="entry name" value="Glu-tRNA-ligase_bac/mito"/>
</dbReference>
<comment type="caution">
    <text evidence="10">Lacks conserved residue(s) required for the propagation of feature annotation.</text>
</comment>
<dbReference type="GO" id="GO:0005829">
    <property type="term" value="C:cytosol"/>
    <property type="evidence" value="ECO:0007669"/>
    <property type="project" value="TreeGrafter"/>
</dbReference>
<dbReference type="GO" id="GO:0005524">
    <property type="term" value="F:ATP binding"/>
    <property type="evidence" value="ECO:0007669"/>
    <property type="project" value="UniProtKB-UniRule"/>
</dbReference>
<evidence type="ECO:0000256" key="5">
    <source>
        <dbReference type="ARBA" id="ARBA00022598"/>
    </source>
</evidence>
<dbReference type="PRINTS" id="PR00987">
    <property type="entry name" value="TRNASYNTHGLU"/>
</dbReference>
<keyword evidence="14" id="KW-1185">Reference proteome</keyword>
<dbReference type="Proteomes" id="UP000256845">
    <property type="component" value="Unassembled WGS sequence"/>
</dbReference>
<evidence type="ECO:0000256" key="4">
    <source>
        <dbReference type="ARBA" id="ARBA00022490"/>
    </source>
</evidence>
<dbReference type="RefSeq" id="WP_115934443.1">
    <property type="nucleotide sequence ID" value="NZ_QRDW01000001.1"/>
</dbReference>
<dbReference type="InterPro" id="IPR049940">
    <property type="entry name" value="GluQ/Sye"/>
</dbReference>
<evidence type="ECO:0000256" key="8">
    <source>
        <dbReference type="ARBA" id="ARBA00022917"/>
    </source>
</evidence>
<dbReference type="InterPro" id="IPR045462">
    <property type="entry name" value="aa-tRNA-synth_I_cd-bd"/>
</dbReference>
<dbReference type="SUPFAM" id="SSF48163">
    <property type="entry name" value="An anticodon-binding domain of class I aminoacyl-tRNA synthetases"/>
    <property type="match status" value="1"/>
</dbReference>
<accession>A0A3D9HV46</accession>
<evidence type="ECO:0000256" key="10">
    <source>
        <dbReference type="HAMAP-Rule" id="MF_00022"/>
    </source>
</evidence>
<evidence type="ECO:0000256" key="6">
    <source>
        <dbReference type="ARBA" id="ARBA00022741"/>
    </source>
</evidence>
<dbReference type="Pfam" id="PF00749">
    <property type="entry name" value="tRNA-synt_1c"/>
    <property type="match status" value="1"/>
</dbReference>
<comment type="subunit">
    <text evidence="3 10">Monomer.</text>
</comment>
<proteinExistence type="inferred from homology"/>
<evidence type="ECO:0000256" key="3">
    <source>
        <dbReference type="ARBA" id="ARBA00011245"/>
    </source>
</evidence>
<evidence type="ECO:0000256" key="7">
    <source>
        <dbReference type="ARBA" id="ARBA00022840"/>
    </source>
</evidence>
<dbReference type="PROSITE" id="PS00178">
    <property type="entry name" value="AA_TRNA_LIGASE_I"/>
    <property type="match status" value="1"/>
</dbReference>